<accession>A0A4Y3HYR3</accession>
<dbReference type="OrthoDB" id="5877746at2"/>
<organism evidence="1 2">
    <name type="scientific">Vibrio inusitatus NBRC 102082</name>
    <dbReference type="NCBI Taxonomy" id="1219070"/>
    <lineage>
        <taxon>Bacteria</taxon>
        <taxon>Pseudomonadati</taxon>
        <taxon>Pseudomonadota</taxon>
        <taxon>Gammaproteobacteria</taxon>
        <taxon>Vibrionales</taxon>
        <taxon>Vibrionaceae</taxon>
        <taxon>Vibrio</taxon>
    </lineage>
</organism>
<dbReference type="AlphaFoldDB" id="A0A4Y3HYR3"/>
<comment type="caution">
    <text evidence="1">The sequence shown here is derived from an EMBL/GenBank/DDBJ whole genome shotgun (WGS) entry which is preliminary data.</text>
</comment>
<evidence type="ECO:0000313" key="2">
    <source>
        <dbReference type="Proteomes" id="UP000318717"/>
    </source>
</evidence>
<dbReference type="Pfam" id="PF26358">
    <property type="entry name" value="EcdD_BsdD_detox"/>
    <property type="match status" value="1"/>
</dbReference>
<dbReference type="EMBL" id="BJLF01000017">
    <property type="protein sequence ID" value="GEA52276.1"/>
    <property type="molecule type" value="Genomic_DNA"/>
</dbReference>
<dbReference type="NCBIfam" id="NF041205">
    <property type="entry name" value="VdcD"/>
    <property type="match status" value="1"/>
</dbReference>
<dbReference type="RefSeq" id="WP_141346725.1">
    <property type="nucleotide sequence ID" value="NZ_BJLF01000017.1"/>
</dbReference>
<dbReference type="InterPro" id="IPR047707">
    <property type="entry name" value="VdcD-like"/>
</dbReference>
<keyword evidence="2" id="KW-1185">Reference proteome</keyword>
<name>A0A4Y3HYR3_9VIBR</name>
<dbReference type="Proteomes" id="UP000318717">
    <property type="component" value="Unassembled WGS sequence"/>
</dbReference>
<evidence type="ECO:0000313" key="1">
    <source>
        <dbReference type="EMBL" id="GEA52276.1"/>
    </source>
</evidence>
<proteinExistence type="predicted"/>
<reference evidence="1 2" key="1">
    <citation type="submission" date="2019-06" db="EMBL/GenBank/DDBJ databases">
        <title>Whole genome shotgun sequence of Vibrio inusitatus NBRC 102082.</title>
        <authorList>
            <person name="Hosoyama A."/>
            <person name="Uohara A."/>
            <person name="Ohji S."/>
            <person name="Ichikawa N."/>
        </authorList>
    </citation>
    <scope>NUCLEOTIDE SEQUENCE [LARGE SCALE GENOMIC DNA]</scope>
    <source>
        <strain evidence="1 2">NBRC 102082</strain>
    </source>
</reference>
<protein>
    <submittedName>
        <fullName evidence="1">Vanillic acid non-oxidative decarboxylation protein</fullName>
    </submittedName>
</protein>
<gene>
    <name evidence="1" type="ORF">VIN01S_30800</name>
</gene>
<sequence>MNCPRCNNNNTEKLVDAPKDNAWFITKCNHCLYTWRNTESEELTSHSAYPDIFKLNDEVIENMMVSPPIAKN</sequence>